<gene>
    <name evidence="1" type="ordered locus">BMS_3083</name>
</gene>
<dbReference type="Pfam" id="PF10052">
    <property type="entry name" value="DUF2288"/>
    <property type="match status" value="1"/>
</dbReference>
<dbReference type="Proteomes" id="UP000008963">
    <property type="component" value="Chromosome"/>
</dbReference>
<protein>
    <recommendedName>
        <fullName evidence="3">DUF2288 domain-containing protein</fullName>
    </recommendedName>
</protein>
<dbReference type="EMBL" id="FQ312005">
    <property type="protein sequence ID" value="CBW27841.1"/>
    <property type="molecule type" value="Genomic_DNA"/>
</dbReference>
<evidence type="ECO:0000313" key="1">
    <source>
        <dbReference type="EMBL" id="CBW27841.1"/>
    </source>
</evidence>
<dbReference type="eggNOG" id="COG5626">
    <property type="taxonomic scope" value="Bacteria"/>
</dbReference>
<dbReference type="STRING" id="862908.BMS_3083"/>
<dbReference type="OrthoDB" id="428307at2"/>
<dbReference type="PATRIC" id="fig|862908.3.peg.2948"/>
<dbReference type="RefSeq" id="WP_014245612.1">
    <property type="nucleotide sequence ID" value="NC_016620.1"/>
</dbReference>
<evidence type="ECO:0008006" key="3">
    <source>
        <dbReference type="Google" id="ProtNLM"/>
    </source>
</evidence>
<accession>E1WZF3</accession>
<dbReference type="HOGENOM" id="CLU_137225_1_0_7"/>
<proteinExistence type="predicted"/>
<evidence type="ECO:0000313" key="2">
    <source>
        <dbReference type="Proteomes" id="UP000008963"/>
    </source>
</evidence>
<dbReference type="AlphaFoldDB" id="E1WZF3"/>
<dbReference type="KEGG" id="bmx:BMS_3083"/>
<keyword evidence="2" id="KW-1185">Reference proteome</keyword>
<sequence length="97" mass="11356">MENLKEKLTNEIEKATWPLLEEHHKREALLIVDLELDLVDVSVAVANDDVQNVKTWLTSEKLIRPTDEMIQSWEENPELGFKFLIIQPYVIAQEIKE</sequence>
<organism evidence="1 2">
    <name type="scientific">Halobacteriovorax marinus (strain ATCC BAA-682 / DSM 15412 / SJ)</name>
    <name type="common">Bacteriovorax marinus</name>
    <dbReference type="NCBI Taxonomy" id="862908"/>
    <lineage>
        <taxon>Bacteria</taxon>
        <taxon>Pseudomonadati</taxon>
        <taxon>Bdellovibrionota</taxon>
        <taxon>Bacteriovoracia</taxon>
        <taxon>Bacteriovoracales</taxon>
        <taxon>Halobacteriovoraceae</taxon>
        <taxon>Halobacteriovorax</taxon>
    </lineage>
</organism>
<reference evidence="2" key="1">
    <citation type="journal article" date="2013" name="ISME J.">
        <title>A small predatory core genome in the divergent marine Bacteriovorax marinus SJ and the terrestrial Bdellovibrio bacteriovorus.</title>
        <authorList>
            <person name="Crossman L.C."/>
            <person name="Chen H."/>
            <person name="Cerdeno-Tarraga A.M."/>
            <person name="Brooks K."/>
            <person name="Quail M.A."/>
            <person name="Pineiro S.A."/>
            <person name="Hobley L."/>
            <person name="Sockett R.E."/>
            <person name="Bentley S.D."/>
            <person name="Parkhill J."/>
            <person name="Williams H.N."/>
            <person name="Stine O.C."/>
        </authorList>
    </citation>
    <scope>NUCLEOTIDE SEQUENCE [LARGE SCALE GENOMIC DNA]</scope>
    <source>
        <strain evidence="2">ATCC BAA-682 / DSM 15412 / SJ</strain>
    </source>
</reference>
<dbReference type="InterPro" id="IPR018741">
    <property type="entry name" value="DUF2288"/>
</dbReference>
<name>E1WZF3_HALMS</name>